<keyword evidence="4 6" id="KW-0694">RNA-binding</keyword>
<dbReference type="InterPro" id="IPR012677">
    <property type="entry name" value="Nucleotide-bd_a/b_plait_sf"/>
</dbReference>
<sequence length="402" mass="44258">MGRVRLYVGNLPATIRERDIEDIFGRYGKIDNMNLRTDNRHSFAFLDYDHSSDAEAAIRGEDRTYMDGLRIRVEYSHTSKDGNRRDSHHDDRGGRGRGLRPNTEAIRRSTYRAYVSGLPNSTSWQDLKDHMRDAGDIGFADVYSDGTGCVEYLREEDLKYAIKKLDDTKIRARGGKTAYIKVSKDEPVRSEGGSRRRSRTRSRSPSKDRRRGGSSRSRSPVTRRRSGSPSTSAKGEKDRRSERKRERSASRSPKRRSSRSPKRSRRTRSRSPTNGEKAKRERGHRSTSEEGQSKRSRSRSPVERAASPKTETSANGNGAAKKEGSASPPSRARSHSASPAHRPAEKLSPADANGQEDEEEGSASERSGGGGGGSGGGGGGDHGHSGRSKTPSKSRSASPDAE</sequence>
<name>A0A1W0WGG6_HYPEX</name>
<feature type="region of interest" description="Disordered" evidence="7">
    <location>
        <begin position="76"/>
        <end position="105"/>
    </location>
</feature>
<dbReference type="Proteomes" id="UP000192578">
    <property type="component" value="Unassembled WGS sequence"/>
</dbReference>
<dbReference type="EMBL" id="MTYJ01000107">
    <property type="protein sequence ID" value="OQV14290.1"/>
    <property type="molecule type" value="Genomic_DNA"/>
</dbReference>
<dbReference type="Pfam" id="PF00076">
    <property type="entry name" value="RRM_1"/>
    <property type="match status" value="2"/>
</dbReference>
<proteinExistence type="predicted"/>
<evidence type="ECO:0000256" key="4">
    <source>
        <dbReference type="ARBA" id="ARBA00022884"/>
    </source>
</evidence>
<organism evidence="9 10">
    <name type="scientific">Hypsibius exemplaris</name>
    <name type="common">Freshwater tardigrade</name>
    <dbReference type="NCBI Taxonomy" id="2072580"/>
    <lineage>
        <taxon>Eukaryota</taxon>
        <taxon>Metazoa</taxon>
        <taxon>Ecdysozoa</taxon>
        <taxon>Tardigrada</taxon>
        <taxon>Eutardigrada</taxon>
        <taxon>Parachela</taxon>
        <taxon>Hypsibioidea</taxon>
        <taxon>Hypsibiidae</taxon>
        <taxon>Hypsibius</taxon>
    </lineage>
</organism>
<dbReference type="GO" id="GO:0003729">
    <property type="term" value="F:mRNA binding"/>
    <property type="evidence" value="ECO:0007669"/>
    <property type="project" value="TreeGrafter"/>
</dbReference>
<evidence type="ECO:0000256" key="2">
    <source>
        <dbReference type="ARBA" id="ARBA00022664"/>
    </source>
</evidence>
<keyword evidence="2" id="KW-0507">mRNA processing</keyword>
<keyword evidence="5" id="KW-0539">Nucleus</keyword>
<dbReference type="SUPFAM" id="SSF54928">
    <property type="entry name" value="RNA-binding domain, RBD"/>
    <property type="match status" value="1"/>
</dbReference>
<evidence type="ECO:0000256" key="5">
    <source>
        <dbReference type="ARBA" id="ARBA00023242"/>
    </source>
</evidence>
<feature type="compositionally biased region" description="Basic and acidic residues" evidence="7">
    <location>
        <begin position="276"/>
        <end position="293"/>
    </location>
</feature>
<protein>
    <submittedName>
        <fullName evidence="9">Serine/arginine-rich splicing factor 1</fullName>
    </submittedName>
</protein>
<dbReference type="InterPro" id="IPR050374">
    <property type="entry name" value="RRT5_SRSF_SR"/>
</dbReference>
<evidence type="ECO:0000256" key="3">
    <source>
        <dbReference type="ARBA" id="ARBA00022737"/>
    </source>
</evidence>
<dbReference type="GO" id="GO:0005737">
    <property type="term" value="C:cytoplasm"/>
    <property type="evidence" value="ECO:0007669"/>
    <property type="project" value="TreeGrafter"/>
</dbReference>
<keyword evidence="10" id="KW-1185">Reference proteome</keyword>
<feature type="domain" description="RRM" evidence="8">
    <location>
        <begin position="111"/>
        <end position="185"/>
    </location>
</feature>
<feature type="domain" description="RRM" evidence="8">
    <location>
        <begin position="4"/>
        <end position="78"/>
    </location>
</feature>
<feature type="compositionally biased region" description="Low complexity" evidence="7">
    <location>
        <begin position="325"/>
        <end position="341"/>
    </location>
</feature>
<feature type="compositionally biased region" description="Basic residues" evidence="7">
    <location>
        <begin position="252"/>
        <end position="269"/>
    </location>
</feature>
<dbReference type="GO" id="GO:0006397">
    <property type="term" value="P:mRNA processing"/>
    <property type="evidence" value="ECO:0007669"/>
    <property type="project" value="UniProtKB-KW"/>
</dbReference>
<feature type="compositionally biased region" description="Basic and acidic residues" evidence="7">
    <location>
        <begin position="76"/>
        <end position="94"/>
    </location>
</feature>
<evidence type="ECO:0000256" key="1">
    <source>
        <dbReference type="ARBA" id="ARBA00004123"/>
    </source>
</evidence>
<reference evidence="10" key="1">
    <citation type="submission" date="2017-01" db="EMBL/GenBank/DDBJ databases">
        <title>Comparative genomics of anhydrobiosis in the tardigrade Hypsibius dujardini.</title>
        <authorList>
            <person name="Yoshida Y."/>
            <person name="Koutsovoulos G."/>
            <person name="Laetsch D."/>
            <person name="Stevens L."/>
            <person name="Kumar S."/>
            <person name="Horikawa D."/>
            <person name="Ishino K."/>
            <person name="Komine S."/>
            <person name="Tomita M."/>
            <person name="Blaxter M."/>
            <person name="Arakawa K."/>
        </authorList>
    </citation>
    <scope>NUCLEOTIDE SEQUENCE [LARGE SCALE GENOMIC DNA]</scope>
    <source>
        <strain evidence="10">Z151</strain>
    </source>
</reference>
<evidence type="ECO:0000256" key="6">
    <source>
        <dbReference type="PROSITE-ProRule" id="PRU00176"/>
    </source>
</evidence>
<evidence type="ECO:0000313" key="10">
    <source>
        <dbReference type="Proteomes" id="UP000192578"/>
    </source>
</evidence>
<dbReference type="Gene3D" id="3.30.70.330">
    <property type="match status" value="2"/>
</dbReference>
<comment type="subcellular location">
    <subcellularLocation>
        <location evidence="1">Nucleus</location>
    </subcellularLocation>
</comment>
<dbReference type="InterPro" id="IPR035979">
    <property type="entry name" value="RBD_domain_sf"/>
</dbReference>
<feature type="compositionally biased region" description="Gly residues" evidence="7">
    <location>
        <begin position="367"/>
        <end position="380"/>
    </location>
</feature>
<dbReference type="PANTHER" id="PTHR23003">
    <property type="entry name" value="RNA RECOGNITION MOTIF RRM DOMAIN CONTAINING PROTEIN"/>
    <property type="match status" value="1"/>
</dbReference>
<keyword evidence="3" id="KW-0677">Repeat</keyword>
<dbReference type="OrthoDB" id="1099063at2759"/>
<feature type="compositionally biased region" description="Basic and acidic residues" evidence="7">
    <location>
        <begin position="234"/>
        <end position="249"/>
    </location>
</feature>
<dbReference type="PROSITE" id="PS50102">
    <property type="entry name" value="RRM"/>
    <property type="match status" value="2"/>
</dbReference>
<comment type="caution">
    <text evidence="9">The sequence shown here is derived from an EMBL/GenBank/DDBJ whole genome shotgun (WGS) entry which is preliminary data.</text>
</comment>
<dbReference type="InterPro" id="IPR000504">
    <property type="entry name" value="RRM_dom"/>
</dbReference>
<feature type="region of interest" description="Disordered" evidence="7">
    <location>
        <begin position="181"/>
        <end position="402"/>
    </location>
</feature>
<dbReference type="AlphaFoldDB" id="A0A1W0WGG6"/>
<dbReference type="PANTHER" id="PTHR23003:SF62">
    <property type="entry name" value="SERINE_ARGININE (SR)-TYPE SHUTTLING MRNA BINDING PROTEIN NPL3"/>
    <property type="match status" value="1"/>
</dbReference>
<feature type="compositionally biased region" description="Polar residues" evidence="7">
    <location>
        <begin position="393"/>
        <end position="402"/>
    </location>
</feature>
<feature type="compositionally biased region" description="Basic residues" evidence="7">
    <location>
        <begin position="195"/>
        <end position="213"/>
    </location>
</feature>
<gene>
    <name evidence="9" type="ORF">BV898_11527</name>
</gene>
<evidence type="ECO:0000313" key="9">
    <source>
        <dbReference type="EMBL" id="OQV14290.1"/>
    </source>
</evidence>
<dbReference type="SMART" id="SM00360">
    <property type="entry name" value="RRM"/>
    <property type="match status" value="2"/>
</dbReference>
<feature type="compositionally biased region" description="Basic and acidic residues" evidence="7">
    <location>
        <begin position="182"/>
        <end position="194"/>
    </location>
</feature>
<accession>A0A1W0WGG6</accession>
<dbReference type="GO" id="GO:0005634">
    <property type="term" value="C:nucleus"/>
    <property type="evidence" value="ECO:0007669"/>
    <property type="project" value="UniProtKB-SubCell"/>
</dbReference>
<evidence type="ECO:0000256" key="7">
    <source>
        <dbReference type="SAM" id="MobiDB-lite"/>
    </source>
</evidence>
<evidence type="ECO:0000259" key="8">
    <source>
        <dbReference type="PROSITE" id="PS50102"/>
    </source>
</evidence>